<accession>A0A2P2N9X2</accession>
<dbReference type="EMBL" id="GGEC01058785">
    <property type="protein sequence ID" value="MBX39269.1"/>
    <property type="molecule type" value="Transcribed_RNA"/>
</dbReference>
<proteinExistence type="predicted"/>
<sequence length="59" mass="6981">MQKEKDLRRFCMGRDLLVFRGSWESARPSFFWNLPTGITRDTRWFYGLEGRAGILGKII</sequence>
<evidence type="ECO:0000313" key="1">
    <source>
        <dbReference type="EMBL" id="MBX39269.1"/>
    </source>
</evidence>
<organism evidence="1">
    <name type="scientific">Rhizophora mucronata</name>
    <name type="common">Asiatic mangrove</name>
    <dbReference type="NCBI Taxonomy" id="61149"/>
    <lineage>
        <taxon>Eukaryota</taxon>
        <taxon>Viridiplantae</taxon>
        <taxon>Streptophyta</taxon>
        <taxon>Embryophyta</taxon>
        <taxon>Tracheophyta</taxon>
        <taxon>Spermatophyta</taxon>
        <taxon>Magnoliopsida</taxon>
        <taxon>eudicotyledons</taxon>
        <taxon>Gunneridae</taxon>
        <taxon>Pentapetalae</taxon>
        <taxon>rosids</taxon>
        <taxon>fabids</taxon>
        <taxon>Malpighiales</taxon>
        <taxon>Rhizophoraceae</taxon>
        <taxon>Rhizophora</taxon>
    </lineage>
</organism>
<name>A0A2P2N9X2_RHIMU</name>
<reference evidence="1" key="1">
    <citation type="submission" date="2018-02" db="EMBL/GenBank/DDBJ databases">
        <title>Rhizophora mucronata_Transcriptome.</title>
        <authorList>
            <person name="Meera S.P."/>
            <person name="Sreeshan A."/>
            <person name="Augustine A."/>
        </authorList>
    </citation>
    <scope>NUCLEOTIDE SEQUENCE</scope>
    <source>
        <tissue evidence="1">Leaf</tissue>
    </source>
</reference>
<dbReference type="AlphaFoldDB" id="A0A2P2N9X2"/>
<protein>
    <submittedName>
        <fullName evidence="1">Uncharacterized protein</fullName>
    </submittedName>
</protein>